<evidence type="ECO:0000313" key="1">
    <source>
        <dbReference type="EMBL" id="CAB4036504.1"/>
    </source>
</evidence>
<organism evidence="1 2">
    <name type="scientific">Paramuricea clavata</name>
    <name type="common">Red gorgonian</name>
    <name type="synonym">Violescent sea-whip</name>
    <dbReference type="NCBI Taxonomy" id="317549"/>
    <lineage>
        <taxon>Eukaryota</taxon>
        <taxon>Metazoa</taxon>
        <taxon>Cnidaria</taxon>
        <taxon>Anthozoa</taxon>
        <taxon>Octocorallia</taxon>
        <taxon>Malacalcyonacea</taxon>
        <taxon>Plexauridae</taxon>
        <taxon>Paramuricea</taxon>
    </lineage>
</organism>
<reference evidence="1" key="1">
    <citation type="submission" date="2020-04" db="EMBL/GenBank/DDBJ databases">
        <authorList>
            <person name="Alioto T."/>
            <person name="Alioto T."/>
            <person name="Gomez Garrido J."/>
        </authorList>
    </citation>
    <scope>NUCLEOTIDE SEQUENCE</scope>
    <source>
        <strain evidence="1">A484AB</strain>
    </source>
</reference>
<dbReference type="Proteomes" id="UP001152795">
    <property type="component" value="Unassembled WGS sequence"/>
</dbReference>
<keyword evidence="2" id="KW-1185">Reference proteome</keyword>
<evidence type="ECO:0000313" key="2">
    <source>
        <dbReference type="Proteomes" id="UP001152795"/>
    </source>
</evidence>
<accession>A0A6S7K1T1</accession>
<name>A0A6S7K1T1_PARCT</name>
<sequence>MDECEDEDVLLFCLLLRRRRRRLRALNRQTWTKRWIMRRQGQGAYANLVKELNAEEPEQFRQYHRIDRQSFESILTMVNPLIVKQDTQMRFSISPRERLTVTIRFLATGQVNHLEVWLFNSGWEKEQYLVSLKKHVWHCMGQ</sequence>
<gene>
    <name evidence="1" type="ORF">PACLA_8A046849</name>
</gene>
<dbReference type="EMBL" id="CACRXK020022112">
    <property type="protein sequence ID" value="CAB4036504.1"/>
    <property type="molecule type" value="Genomic_DNA"/>
</dbReference>
<protein>
    <submittedName>
        <fullName evidence="1">Uncharacterized protein</fullName>
    </submittedName>
</protein>
<proteinExistence type="predicted"/>
<dbReference type="OrthoDB" id="6435503at2759"/>
<comment type="caution">
    <text evidence="1">The sequence shown here is derived from an EMBL/GenBank/DDBJ whole genome shotgun (WGS) entry which is preliminary data.</text>
</comment>
<dbReference type="AlphaFoldDB" id="A0A6S7K1T1"/>